<protein>
    <submittedName>
        <fullName evidence="2">Uncharacterized protein</fullName>
    </submittedName>
</protein>
<name>A0A7C8N8H6_ORBOL</name>
<dbReference type="Proteomes" id="UP000475325">
    <property type="component" value="Unassembled WGS sequence"/>
</dbReference>
<sequence length="79" mass="8911">MIIVTAPNFKYPPLSDLKRSYVALNQKYLVQHTLEKFSGSLDVGSSLWIPEAFVTLLSTPRTSRTASSGARAQRTRRER</sequence>
<evidence type="ECO:0000313" key="2">
    <source>
        <dbReference type="EMBL" id="KAF3106988.1"/>
    </source>
</evidence>
<feature type="compositionally biased region" description="Polar residues" evidence="1">
    <location>
        <begin position="60"/>
        <end position="70"/>
    </location>
</feature>
<feature type="region of interest" description="Disordered" evidence="1">
    <location>
        <begin position="60"/>
        <end position="79"/>
    </location>
</feature>
<proteinExistence type="predicted"/>
<reference evidence="2 3" key="1">
    <citation type="submission" date="2019-06" db="EMBL/GenBank/DDBJ databases">
        <authorList>
            <person name="Palmer J.M."/>
        </authorList>
    </citation>
    <scope>NUCLEOTIDE SEQUENCE [LARGE SCALE GENOMIC DNA]</scope>
    <source>
        <strain evidence="2 3">TWF102</strain>
    </source>
</reference>
<evidence type="ECO:0000313" key="3">
    <source>
        <dbReference type="Proteomes" id="UP000475325"/>
    </source>
</evidence>
<accession>A0A7C8N8H6</accession>
<gene>
    <name evidence="2" type="ORF">TWF102_000832</name>
</gene>
<comment type="caution">
    <text evidence="2">The sequence shown here is derived from an EMBL/GenBank/DDBJ whole genome shotgun (WGS) entry which is preliminary data.</text>
</comment>
<dbReference type="AlphaFoldDB" id="A0A7C8N8H6"/>
<evidence type="ECO:0000256" key="1">
    <source>
        <dbReference type="SAM" id="MobiDB-lite"/>
    </source>
</evidence>
<dbReference type="EMBL" id="WIQW01000011">
    <property type="protein sequence ID" value="KAF3106988.1"/>
    <property type="molecule type" value="Genomic_DNA"/>
</dbReference>
<organism evidence="2 3">
    <name type="scientific">Orbilia oligospora</name>
    <name type="common">Nematode-trapping fungus</name>
    <name type="synonym">Arthrobotrys oligospora</name>
    <dbReference type="NCBI Taxonomy" id="2813651"/>
    <lineage>
        <taxon>Eukaryota</taxon>
        <taxon>Fungi</taxon>
        <taxon>Dikarya</taxon>
        <taxon>Ascomycota</taxon>
        <taxon>Pezizomycotina</taxon>
        <taxon>Orbiliomycetes</taxon>
        <taxon>Orbiliales</taxon>
        <taxon>Orbiliaceae</taxon>
        <taxon>Orbilia</taxon>
    </lineage>
</organism>